<reference evidence="1 2" key="1">
    <citation type="journal article" date="2020" name="ISME J.">
        <title>Comparative genomics reveals insights into cyanobacterial evolution and habitat adaptation.</title>
        <authorList>
            <person name="Chen M.Y."/>
            <person name="Teng W.K."/>
            <person name="Zhao L."/>
            <person name="Hu C.X."/>
            <person name="Zhou Y.K."/>
            <person name="Han B.P."/>
            <person name="Song L.R."/>
            <person name="Shu W.S."/>
        </authorList>
    </citation>
    <scope>NUCLEOTIDE SEQUENCE [LARGE SCALE GENOMIC DNA]</scope>
    <source>
        <strain evidence="1 2">FACHB-1040</strain>
    </source>
</reference>
<evidence type="ECO:0000313" key="1">
    <source>
        <dbReference type="EMBL" id="MBD2279335.1"/>
    </source>
</evidence>
<organism evidence="1 2">
    <name type="scientific">Aphanizomenon flos-aquae FACHB-1040</name>
    <dbReference type="NCBI Taxonomy" id="2692887"/>
    <lineage>
        <taxon>Bacteria</taxon>
        <taxon>Bacillati</taxon>
        <taxon>Cyanobacteriota</taxon>
        <taxon>Cyanophyceae</taxon>
        <taxon>Nostocales</taxon>
        <taxon>Aphanizomenonaceae</taxon>
        <taxon>Aphanizomenon</taxon>
    </lineage>
</organism>
<dbReference type="Proteomes" id="UP000606721">
    <property type="component" value="Unassembled WGS sequence"/>
</dbReference>
<comment type="caution">
    <text evidence="1">The sequence shown here is derived from an EMBL/GenBank/DDBJ whole genome shotgun (WGS) entry which is preliminary data.</text>
</comment>
<dbReference type="RefSeq" id="WP_190383306.1">
    <property type="nucleotide sequence ID" value="NZ_JACJQT010000034.1"/>
</dbReference>
<keyword evidence="2" id="KW-1185">Reference proteome</keyword>
<dbReference type="EMBL" id="JACJQT010000034">
    <property type="protein sequence ID" value="MBD2279335.1"/>
    <property type="molecule type" value="Genomic_DNA"/>
</dbReference>
<accession>A0ABR8BY05</accession>
<evidence type="ECO:0000313" key="2">
    <source>
        <dbReference type="Proteomes" id="UP000606721"/>
    </source>
</evidence>
<proteinExistence type="predicted"/>
<name>A0ABR8BY05_APHFL</name>
<sequence>MVDSILSHSHTFGALRYRSCKKGIVVTPLAVPSAGDRISTEIKITLFCLASLRACIVVDLEKINALTITLVSIPISFHP</sequence>
<gene>
    <name evidence="1" type="ORF">H6F99_13825</name>
</gene>
<protein>
    <submittedName>
        <fullName evidence="1">Uncharacterized protein</fullName>
    </submittedName>
</protein>